<dbReference type="Proteomes" id="UP001316803">
    <property type="component" value="Unassembled WGS sequence"/>
</dbReference>
<reference evidence="1 2" key="1">
    <citation type="submission" date="2022-12" db="EMBL/GenBank/DDBJ databases">
        <title>Genomic features and morphological characterization of a novel Knufia sp. strain isolated from spacecraft assembly facility.</title>
        <authorList>
            <person name="Teixeira M."/>
            <person name="Chander A.M."/>
            <person name="Stajich J.E."/>
            <person name="Venkateswaran K."/>
        </authorList>
    </citation>
    <scope>NUCLEOTIDE SEQUENCE [LARGE SCALE GENOMIC DNA]</scope>
    <source>
        <strain evidence="1 2">FJI-L2-BK-P2</strain>
    </source>
</reference>
<evidence type="ECO:0000313" key="1">
    <source>
        <dbReference type="EMBL" id="KAK5957769.1"/>
    </source>
</evidence>
<keyword evidence="2" id="KW-1185">Reference proteome</keyword>
<name>A0AAN8I8R1_9EURO</name>
<organism evidence="1 2">
    <name type="scientific">Knufia fluminis</name>
    <dbReference type="NCBI Taxonomy" id="191047"/>
    <lineage>
        <taxon>Eukaryota</taxon>
        <taxon>Fungi</taxon>
        <taxon>Dikarya</taxon>
        <taxon>Ascomycota</taxon>
        <taxon>Pezizomycotina</taxon>
        <taxon>Eurotiomycetes</taxon>
        <taxon>Chaetothyriomycetidae</taxon>
        <taxon>Chaetothyriales</taxon>
        <taxon>Trichomeriaceae</taxon>
        <taxon>Knufia</taxon>
    </lineage>
</organism>
<accession>A0AAN8I8R1</accession>
<dbReference type="AlphaFoldDB" id="A0AAN8I8R1"/>
<gene>
    <name evidence="1" type="ORF">OHC33_000958</name>
</gene>
<protein>
    <recommendedName>
        <fullName evidence="3">RWD domain-containing protein</fullName>
    </recommendedName>
</protein>
<dbReference type="PANTHER" id="PTHR15955:SF8">
    <property type="entry name" value="RWD DOMAIN-CONTAINING PROTEIN 2B-RELATED"/>
    <property type="match status" value="1"/>
</dbReference>
<comment type="caution">
    <text evidence="1">The sequence shown here is derived from an EMBL/GenBank/DDBJ whole genome shotgun (WGS) entry which is preliminary data.</text>
</comment>
<evidence type="ECO:0008006" key="3">
    <source>
        <dbReference type="Google" id="ProtNLM"/>
    </source>
</evidence>
<proteinExistence type="predicted"/>
<evidence type="ECO:0000313" key="2">
    <source>
        <dbReference type="Proteomes" id="UP001316803"/>
    </source>
</evidence>
<dbReference type="EMBL" id="JAKLMC020000002">
    <property type="protein sequence ID" value="KAK5957769.1"/>
    <property type="molecule type" value="Genomic_DNA"/>
</dbReference>
<dbReference type="InterPro" id="IPR017359">
    <property type="entry name" value="Phi-like"/>
</dbReference>
<sequence length="240" mass="26692">MADMADQDALERQEAELALIQAMYPEVAWNGKRQELTYRPEAGGTLTLRLPQDYPGKSTPELVSATAKDKTDLRDLAQHKIYALDLPPDEEALDSILQAFDELVKNQHASRPVDQISAKTSSKPSFKTVIIWLHHLLNTNKRKLALNPSVNSDAVQGITKPGYPGVLIYSGTADAVDAHVAELKDQRWQAFQARFDEPGDSPWRFLSPGTIVEVETMAEVTKNIQEDANRQTFLKAIGVK</sequence>
<dbReference type="PANTHER" id="PTHR15955">
    <property type="entry name" value="RWD DOMAIN CONTAINING PROTEIN 2"/>
    <property type="match status" value="1"/>
</dbReference>